<name>A0A316TLV5_9BACT</name>
<dbReference type="InterPro" id="IPR013785">
    <property type="entry name" value="Aldolase_TIM"/>
</dbReference>
<dbReference type="PANTHER" id="PTHR48413:SF1">
    <property type="entry name" value="PROTEIN HEAT-STRESS-ASSOCIATED 32"/>
    <property type="match status" value="1"/>
</dbReference>
<dbReference type="InterPro" id="IPR036112">
    <property type="entry name" value="ComA_synth_sf"/>
</dbReference>
<evidence type="ECO:0000313" key="3">
    <source>
        <dbReference type="Proteomes" id="UP000245533"/>
    </source>
</evidence>
<dbReference type="PANTHER" id="PTHR48413">
    <property type="match status" value="1"/>
</dbReference>
<dbReference type="OrthoDB" id="7809088at2"/>
<dbReference type="Proteomes" id="UP000245533">
    <property type="component" value="Unassembled WGS sequence"/>
</dbReference>
<accession>A0A316TLV5</accession>
<evidence type="ECO:0000313" key="2">
    <source>
        <dbReference type="EMBL" id="PWN05557.1"/>
    </source>
</evidence>
<organism evidence="2 3">
    <name type="scientific">Rhodohalobacter mucosus</name>
    <dbReference type="NCBI Taxonomy" id="2079485"/>
    <lineage>
        <taxon>Bacteria</taxon>
        <taxon>Pseudomonadati</taxon>
        <taxon>Balneolota</taxon>
        <taxon>Balneolia</taxon>
        <taxon>Balneolales</taxon>
        <taxon>Balneolaceae</taxon>
        <taxon>Rhodohalobacter</taxon>
    </lineage>
</organism>
<comment type="caution">
    <text evidence="2">The sequence shown here is derived from an EMBL/GenBank/DDBJ whole genome shotgun (WGS) entry which is preliminary data.</text>
</comment>
<dbReference type="SUPFAM" id="SSF102110">
    <property type="entry name" value="(2r)-phospho-3-sulfolactate synthase ComA"/>
    <property type="match status" value="1"/>
</dbReference>
<proteinExistence type="inferred from homology"/>
<sequence length="274" mass="31235">MSFHLNHLPARTAKPRNKGITLALDKGYSIRQAEDFCESSALYTDIVKLGWGTSYVTQNLEEKIDVYNRNDIPVYFGGTLFEAYVLRDQLDAYVELLKRYGLRYVEVSNGTILLSEKRKLDIIEQLSKDFTVLSEVGSKNPNDIIPPYKWVKMIRNEMNAGAWKVICEARESGTVGVFRPNGEIRSGLIDEIADQVPVENLLFEAPQKEQQVWFIRKFGSNVNLGNINPSEVISVETLRLGLRSDTLFDFYSIEDEQFRDFYPGNGSQGLSEQK</sequence>
<evidence type="ECO:0000256" key="1">
    <source>
        <dbReference type="ARBA" id="ARBA00010424"/>
    </source>
</evidence>
<dbReference type="InterPro" id="IPR003830">
    <property type="entry name" value="ComA_synth"/>
</dbReference>
<dbReference type="EMBL" id="QGGB01000009">
    <property type="protein sequence ID" value="PWN05557.1"/>
    <property type="molecule type" value="Genomic_DNA"/>
</dbReference>
<dbReference type="Gene3D" id="3.20.20.70">
    <property type="entry name" value="Aldolase class I"/>
    <property type="match status" value="1"/>
</dbReference>
<gene>
    <name evidence="2" type="ORF">DDZ15_13200</name>
</gene>
<protein>
    <submittedName>
        <fullName evidence="2">Phosphosulfolactate synthase</fullName>
    </submittedName>
</protein>
<dbReference type="AlphaFoldDB" id="A0A316TLV5"/>
<keyword evidence="3" id="KW-1185">Reference proteome</keyword>
<dbReference type="RefSeq" id="WP_109647585.1">
    <property type="nucleotide sequence ID" value="NZ_QGGB01000009.1"/>
</dbReference>
<comment type="similarity">
    <text evidence="1">Belongs to the phosphosulfolactate synthase family.</text>
</comment>
<dbReference type="Pfam" id="PF02679">
    <property type="entry name" value="ComA"/>
    <property type="match status" value="1"/>
</dbReference>
<reference evidence="2 3" key="1">
    <citation type="submission" date="2018-05" db="EMBL/GenBank/DDBJ databases">
        <title>Rhodohalobacter halophilus gen. nov., sp. nov., a moderately halophilic member of the family Balneolaceae.</title>
        <authorList>
            <person name="Liu Z.-W."/>
        </authorList>
    </citation>
    <scope>NUCLEOTIDE SEQUENCE [LARGE SCALE GENOMIC DNA]</scope>
    <source>
        <strain evidence="2 3">8A47</strain>
    </source>
</reference>